<dbReference type="SUPFAM" id="SSF89447">
    <property type="entry name" value="AbrB/MazE/MraZ-like"/>
    <property type="match status" value="1"/>
</dbReference>
<organism evidence="3 4">
    <name type="scientific">Candidatus Nitrosocaldus cavascurensis</name>
    <dbReference type="NCBI Taxonomy" id="2058097"/>
    <lineage>
        <taxon>Archaea</taxon>
        <taxon>Nitrososphaerota</taxon>
        <taxon>Nitrososphaeria</taxon>
        <taxon>Candidatus Nitrosocaldales</taxon>
        <taxon>Candidatus Nitrosocaldaceae</taxon>
        <taxon>Candidatus Nitrosocaldus</taxon>
    </lineage>
</organism>
<dbReference type="AlphaFoldDB" id="A0A2K5ANK0"/>
<dbReference type="GO" id="GO:0003677">
    <property type="term" value="F:DNA binding"/>
    <property type="evidence" value="ECO:0007669"/>
    <property type="project" value="InterPro"/>
</dbReference>
<dbReference type="PANTHER" id="PTHR42930">
    <property type="entry name" value="PHOSPHATE-SPECIFIC TRANSPORT SYSTEM ACCESSORY PROTEIN PHOU"/>
    <property type="match status" value="1"/>
</dbReference>
<dbReference type="PANTHER" id="PTHR42930:SF5">
    <property type="entry name" value="PHOSPHATE UPTAKE REGULATOR, PHOU"/>
    <property type="match status" value="1"/>
</dbReference>
<dbReference type="KEGG" id="ncv:NCAV_0020"/>
<dbReference type="Pfam" id="PF01895">
    <property type="entry name" value="PhoU"/>
    <property type="match status" value="1"/>
</dbReference>
<dbReference type="GO" id="GO:0045936">
    <property type="term" value="P:negative regulation of phosphate metabolic process"/>
    <property type="evidence" value="ECO:0007669"/>
    <property type="project" value="InterPro"/>
</dbReference>
<dbReference type="InterPro" id="IPR038078">
    <property type="entry name" value="PhoU-like_sf"/>
</dbReference>
<evidence type="ECO:0000259" key="2">
    <source>
        <dbReference type="SMART" id="SM00966"/>
    </source>
</evidence>
<feature type="coiled-coil region" evidence="1">
    <location>
        <begin position="216"/>
        <end position="243"/>
    </location>
</feature>
<keyword evidence="1" id="KW-0175">Coiled coil</keyword>
<dbReference type="Proteomes" id="UP000236248">
    <property type="component" value="Chromosome NCAV"/>
</dbReference>
<accession>A0A2K5ANK0</accession>
<dbReference type="InterPro" id="IPR037914">
    <property type="entry name" value="SpoVT-AbrB_sf"/>
</dbReference>
<dbReference type="InterPro" id="IPR028366">
    <property type="entry name" value="PhoU"/>
</dbReference>
<dbReference type="SMART" id="SM00966">
    <property type="entry name" value="SpoVT_AbrB"/>
    <property type="match status" value="1"/>
</dbReference>
<sequence length="319" mass="36349">MRYTRKVQRIGSSLLISLPKEWVENNGIERGSIVLIETANDNSLRIYPTLDEVKESKEVVINYPSPYYEPIANKITGAYLLGYDLIKVKANTPISYEERERIKEAIEKLVSLEIVDEDATHIVAQFLLDATTLDAEKILYRISSIVSGMYRDVITALQSKDKGILKSIARRDDEVDRQYFLLVRLLRSLLKDQRLAAKMNLTSIEVLDYRLAAHLLESAGDSAVELARAVESLEHEVDEHSNLVEVAKMVERIQDTSVKAFINHDRKGSIDVMKQYLMLSEHISSMKQDTDAKVLGFMHLLDKFARIWVDIADLVMPIP</sequence>
<evidence type="ECO:0000313" key="3">
    <source>
        <dbReference type="EMBL" id="SPC33220.1"/>
    </source>
</evidence>
<protein>
    <submittedName>
        <fullName evidence="3">PhoU family protein</fullName>
    </submittedName>
</protein>
<proteinExistence type="predicted"/>
<dbReference type="Pfam" id="PF04014">
    <property type="entry name" value="MazE_antitoxin"/>
    <property type="match status" value="1"/>
</dbReference>
<keyword evidence="4" id="KW-1185">Reference proteome</keyword>
<dbReference type="EMBL" id="LT981265">
    <property type="protein sequence ID" value="SPC33220.1"/>
    <property type="molecule type" value="Genomic_DNA"/>
</dbReference>
<dbReference type="SUPFAM" id="SSF109755">
    <property type="entry name" value="PhoU-like"/>
    <property type="match status" value="1"/>
</dbReference>
<dbReference type="InterPro" id="IPR007159">
    <property type="entry name" value="SpoVT-AbrB_dom"/>
</dbReference>
<evidence type="ECO:0000313" key="4">
    <source>
        <dbReference type="Proteomes" id="UP000236248"/>
    </source>
</evidence>
<feature type="domain" description="SpoVT-AbrB" evidence="2">
    <location>
        <begin position="8"/>
        <end position="54"/>
    </location>
</feature>
<dbReference type="InterPro" id="IPR026022">
    <property type="entry name" value="PhoU_dom"/>
</dbReference>
<evidence type="ECO:0000256" key="1">
    <source>
        <dbReference type="SAM" id="Coils"/>
    </source>
</evidence>
<name>A0A2K5ANK0_9ARCH</name>
<dbReference type="GO" id="GO:0030643">
    <property type="term" value="P:intracellular phosphate ion homeostasis"/>
    <property type="evidence" value="ECO:0007669"/>
    <property type="project" value="InterPro"/>
</dbReference>
<dbReference type="Gene3D" id="1.20.58.220">
    <property type="entry name" value="Phosphate transport system protein phou homolog 2, domain 2"/>
    <property type="match status" value="1"/>
</dbReference>
<gene>
    <name evidence="3" type="ORF">NCAV_0020</name>
</gene>
<reference evidence="4" key="1">
    <citation type="submission" date="2018-01" db="EMBL/GenBank/DDBJ databases">
        <authorList>
            <person name="Kerou L M."/>
        </authorList>
    </citation>
    <scope>NUCLEOTIDE SEQUENCE [LARGE SCALE GENOMIC DNA]</scope>
    <source>
        <strain evidence="4">SCU2</strain>
    </source>
</reference>